<reference evidence="1" key="2">
    <citation type="submission" date="2020-01" db="EMBL/GenBank/DDBJ databases">
        <title>Population-level Yeast Reference Genomes.</title>
        <authorList>
            <person name="Yue J.-X."/>
        </authorList>
    </citation>
    <scope>NUCLEOTIDE SEQUENCE</scope>
    <source>
        <strain evidence="1">CBS432</strain>
    </source>
</reference>
<reference evidence="1" key="4">
    <citation type="submission" date="2025-08" db="UniProtKB">
        <authorList>
            <consortium name="RefSeq"/>
        </authorList>
    </citation>
    <scope>IDENTIFICATION</scope>
    <source>
        <strain evidence="1">CBS432</strain>
    </source>
</reference>
<gene>
    <name evidence="1" type="primary">REC104</name>
    <name evidence="1" type="ORF">SPAR_H01980</name>
</gene>
<dbReference type="GeneID" id="54631133"/>
<accession>A0A8B8USR1</accession>
<organism evidence="1">
    <name type="scientific">Saccharomyces paradoxus</name>
    <name type="common">Yeast</name>
    <name type="synonym">Saccharomyces douglasii</name>
    <dbReference type="NCBI Taxonomy" id="27291"/>
    <lineage>
        <taxon>Eukaryota</taxon>
        <taxon>Fungi</taxon>
        <taxon>Dikarya</taxon>
        <taxon>Ascomycota</taxon>
        <taxon>Saccharomycotina</taxon>
        <taxon>Saccharomycetes</taxon>
        <taxon>Saccharomycetales</taxon>
        <taxon>Saccharomycetaceae</taxon>
        <taxon>Saccharomyces</taxon>
    </lineage>
</organism>
<reference evidence="1" key="1">
    <citation type="journal article" date="2017" name="Nat. Genet.">
        <title>Contrasting evolutionary genome dynamics between domesticated and wild yeasts.</title>
        <authorList>
            <person name="Yue J.X."/>
            <person name="Li J."/>
            <person name="Aigrain L."/>
            <person name="Hallin J."/>
            <person name="Persson K."/>
            <person name="Oliver K."/>
            <person name="Bergstrom A."/>
            <person name="Coupland P."/>
            <person name="Warringer J."/>
            <person name="Lagomarsino M.C."/>
            <person name="Fischer G."/>
            <person name="Durbin R."/>
            <person name="Liti G."/>
        </authorList>
    </citation>
    <scope>NUCLEOTIDE SEQUENCE</scope>
    <source>
        <strain evidence="1">CBS432</strain>
    </source>
</reference>
<reference evidence="1" key="3">
    <citation type="submission" date="2025-07" db="EMBL/GenBank/DDBJ databases">
        <authorList>
            <consortium name="NCBI Genome Project"/>
        </authorList>
    </citation>
    <scope>NUCLEOTIDE SEQUENCE</scope>
    <source>
        <strain evidence="1">CBS432</strain>
    </source>
</reference>
<dbReference type="AlphaFoldDB" id="A0A8B8USR1"/>
<dbReference type="KEGG" id="spao:SPAR_H01980"/>
<dbReference type="InterPro" id="IPR035349">
    <property type="entry name" value="Rec104"/>
</dbReference>
<evidence type="ECO:0000313" key="1">
    <source>
        <dbReference type="RefSeq" id="XP_033766825.1"/>
    </source>
</evidence>
<dbReference type="GO" id="GO:0042138">
    <property type="term" value="P:meiotic DNA double-strand break formation"/>
    <property type="evidence" value="ECO:0007669"/>
    <property type="project" value="InterPro"/>
</dbReference>
<name>A0A8B8USR1_SACPA</name>
<protein>
    <submittedName>
        <fullName evidence="1">Rec104p</fullName>
    </submittedName>
</protein>
<sequence length="183" mass="20775">MSFEEEEKNKVTCTQDFLRQYFVSESVSIQFGLNNKTVKRINEDEFDKAINCIMAWTRYPEAVVKRTASTYLLSDSCKKSTTLSLPFVLDDALCIPKGVESNNNDTSLLYSDTLYGDDSLIRRNEQVRDELEEELSFTLLRSEVNEIKPISSSSTPQILQSDYSAVMQETQASNGSIFQFSSP</sequence>
<dbReference type="OrthoDB" id="4045971at2759"/>
<dbReference type="VEuPathDB" id="FungiDB:SPAR_H01980"/>
<proteinExistence type="predicted"/>
<dbReference type="Pfam" id="PF17378">
    <property type="entry name" value="REC104"/>
    <property type="match status" value="1"/>
</dbReference>
<dbReference type="RefSeq" id="XP_033766825.1">
    <property type="nucleotide sequence ID" value="XM_033910934.1"/>
</dbReference>